<dbReference type="PROSITE" id="PS00517">
    <property type="entry name" value="RNASE_3_1"/>
    <property type="match status" value="1"/>
</dbReference>
<dbReference type="Gene3D" id="3.90.1300.10">
    <property type="entry name" value="Amidase signature (AS) domain"/>
    <property type="match status" value="1"/>
</dbReference>
<dbReference type="InterPro" id="IPR005034">
    <property type="entry name" value="Dicer_dimerisation"/>
</dbReference>
<feature type="domain" description="Helicase ATP-binding" evidence="18">
    <location>
        <begin position="121"/>
        <end position="301"/>
    </location>
</feature>
<dbReference type="PROSITE" id="PS00571">
    <property type="entry name" value="AMIDASES"/>
    <property type="match status" value="1"/>
</dbReference>
<keyword evidence="13" id="KW-0051">Antiviral defense</keyword>
<dbReference type="InterPro" id="IPR036928">
    <property type="entry name" value="AS_sf"/>
</dbReference>
<dbReference type="Pfam" id="PF01425">
    <property type="entry name" value="Amidase"/>
    <property type="match status" value="1"/>
</dbReference>
<dbReference type="InterPro" id="IPR036389">
    <property type="entry name" value="RNase_III_sf"/>
</dbReference>
<feature type="region of interest" description="Disordered" evidence="16">
    <location>
        <begin position="1474"/>
        <end position="1499"/>
    </location>
</feature>
<evidence type="ECO:0000256" key="9">
    <source>
        <dbReference type="ARBA" id="ARBA00022806"/>
    </source>
</evidence>
<dbReference type="InterPro" id="IPR014001">
    <property type="entry name" value="Helicase_ATP-bd"/>
</dbReference>
<dbReference type="Pfam" id="PF03368">
    <property type="entry name" value="Dicer_dimer"/>
    <property type="match status" value="1"/>
</dbReference>
<dbReference type="SMART" id="SM00487">
    <property type="entry name" value="DEXDc"/>
    <property type="match status" value="1"/>
</dbReference>
<evidence type="ECO:0000256" key="4">
    <source>
        <dbReference type="ARBA" id="ARBA00022721"/>
    </source>
</evidence>
<feature type="domain" description="RNase III" evidence="17">
    <location>
        <begin position="1097"/>
        <end position="1216"/>
    </location>
</feature>
<dbReference type="GO" id="GO:0046872">
    <property type="term" value="F:metal ion binding"/>
    <property type="evidence" value="ECO:0007669"/>
    <property type="project" value="UniProtKB-KW"/>
</dbReference>
<feature type="region of interest" description="Disordered" evidence="16">
    <location>
        <begin position="1"/>
        <end position="76"/>
    </location>
</feature>
<dbReference type="Gene3D" id="1.10.1520.10">
    <property type="entry name" value="Ribonuclease III domain"/>
    <property type="match status" value="2"/>
</dbReference>
<dbReference type="Pfam" id="PF00271">
    <property type="entry name" value="Helicase_C"/>
    <property type="match status" value="1"/>
</dbReference>
<dbReference type="GO" id="GO:0005737">
    <property type="term" value="C:cytoplasm"/>
    <property type="evidence" value="ECO:0007669"/>
    <property type="project" value="TreeGrafter"/>
</dbReference>
<feature type="compositionally biased region" description="Polar residues" evidence="16">
    <location>
        <begin position="65"/>
        <end position="74"/>
    </location>
</feature>
<evidence type="ECO:0000256" key="16">
    <source>
        <dbReference type="SAM" id="MobiDB-lite"/>
    </source>
</evidence>
<dbReference type="SMART" id="SM00490">
    <property type="entry name" value="HELICc"/>
    <property type="match status" value="1"/>
</dbReference>
<feature type="domain" description="Helicase C-terminal" evidence="19">
    <location>
        <begin position="441"/>
        <end position="606"/>
    </location>
</feature>
<dbReference type="Pfam" id="PF00636">
    <property type="entry name" value="Ribonuclease_3"/>
    <property type="match status" value="2"/>
</dbReference>
<keyword evidence="5" id="KW-0479">Metal-binding</keyword>
<keyword evidence="8" id="KW-0378">Hydrolase</keyword>
<keyword evidence="14" id="KW-0464">Manganese</keyword>
<evidence type="ECO:0000256" key="3">
    <source>
        <dbReference type="ARBA" id="ARBA00020797"/>
    </source>
</evidence>
<dbReference type="GO" id="GO:0005524">
    <property type="term" value="F:ATP binding"/>
    <property type="evidence" value="ECO:0007669"/>
    <property type="project" value="UniProtKB-KW"/>
</dbReference>
<evidence type="ECO:0000256" key="8">
    <source>
        <dbReference type="ARBA" id="ARBA00022801"/>
    </source>
</evidence>
<dbReference type="GO" id="GO:0003723">
    <property type="term" value="F:RNA binding"/>
    <property type="evidence" value="ECO:0007669"/>
    <property type="project" value="UniProtKB-KW"/>
</dbReference>
<evidence type="ECO:0000313" key="21">
    <source>
        <dbReference type="Proteomes" id="UP001172681"/>
    </source>
</evidence>
<feature type="compositionally biased region" description="Acidic residues" evidence="16">
    <location>
        <begin position="49"/>
        <end position="64"/>
    </location>
</feature>
<dbReference type="PANTHER" id="PTHR14950:SF62">
    <property type="entry name" value="DICER-LIKE PROTEIN 1"/>
    <property type="match status" value="1"/>
</dbReference>
<feature type="compositionally biased region" description="Polar residues" evidence="16">
    <location>
        <begin position="30"/>
        <end position="41"/>
    </location>
</feature>
<keyword evidence="10" id="KW-0067">ATP-binding</keyword>
<dbReference type="Proteomes" id="UP001172681">
    <property type="component" value="Unassembled WGS sequence"/>
</dbReference>
<dbReference type="PROSITE" id="PS50142">
    <property type="entry name" value="RNASE_3_2"/>
    <property type="match status" value="2"/>
</dbReference>
<dbReference type="GO" id="GO:0004386">
    <property type="term" value="F:helicase activity"/>
    <property type="evidence" value="ECO:0007669"/>
    <property type="project" value="UniProtKB-KW"/>
</dbReference>
<evidence type="ECO:0000259" key="19">
    <source>
        <dbReference type="PROSITE" id="PS51194"/>
    </source>
</evidence>
<dbReference type="GO" id="GO:0003677">
    <property type="term" value="F:DNA binding"/>
    <property type="evidence" value="ECO:0007669"/>
    <property type="project" value="InterPro"/>
</dbReference>
<accession>A0AA38XZY7</accession>
<feature type="compositionally biased region" description="Low complexity" evidence="16">
    <location>
        <begin position="1474"/>
        <end position="1484"/>
    </location>
</feature>
<dbReference type="SUPFAM" id="SSF69065">
    <property type="entry name" value="RNase III domain-like"/>
    <property type="match status" value="2"/>
</dbReference>
<dbReference type="SMART" id="SM00535">
    <property type="entry name" value="RIBOc"/>
    <property type="match status" value="2"/>
</dbReference>
<dbReference type="InterPro" id="IPR020556">
    <property type="entry name" value="Amidase_CS"/>
</dbReference>
<evidence type="ECO:0000259" key="18">
    <source>
        <dbReference type="PROSITE" id="PS51192"/>
    </source>
</evidence>
<evidence type="ECO:0000313" key="20">
    <source>
        <dbReference type="EMBL" id="KAJ9631115.1"/>
    </source>
</evidence>
<dbReference type="InterPro" id="IPR023631">
    <property type="entry name" value="Amidase_dom"/>
</dbReference>
<dbReference type="GO" id="GO:0030422">
    <property type="term" value="P:siRNA processing"/>
    <property type="evidence" value="ECO:0007669"/>
    <property type="project" value="TreeGrafter"/>
</dbReference>
<dbReference type="GO" id="GO:0051607">
    <property type="term" value="P:defense response to virus"/>
    <property type="evidence" value="ECO:0007669"/>
    <property type="project" value="UniProtKB-KW"/>
</dbReference>
<comment type="caution">
    <text evidence="20">The sequence shown here is derived from an EMBL/GenBank/DDBJ whole genome shotgun (WGS) entry which is preliminary data.</text>
</comment>
<comment type="similarity">
    <text evidence="2">Belongs to the amidase family.</text>
</comment>
<organism evidence="20 21">
    <name type="scientific">Knufia peltigerae</name>
    <dbReference type="NCBI Taxonomy" id="1002370"/>
    <lineage>
        <taxon>Eukaryota</taxon>
        <taxon>Fungi</taxon>
        <taxon>Dikarya</taxon>
        <taxon>Ascomycota</taxon>
        <taxon>Pezizomycotina</taxon>
        <taxon>Eurotiomycetes</taxon>
        <taxon>Chaetothyriomycetidae</taxon>
        <taxon>Chaetothyriales</taxon>
        <taxon>Trichomeriaceae</taxon>
        <taxon>Knufia</taxon>
    </lineage>
</organism>
<dbReference type="Gene3D" id="3.40.50.300">
    <property type="entry name" value="P-loop containing nucleotide triphosphate hydrolases"/>
    <property type="match status" value="2"/>
</dbReference>
<keyword evidence="12" id="KW-0694">RNA-binding</keyword>
<dbReference type="PROSITE" id="PS51194">
    <property type="entry name" value="HELICASE_CTER"/>
    <property type="match status" value="1"/>
</dbReference>
<evidence type="ECO:0000256" key="6">
    <source>
        <dbReference type="ARBA" id="ARBA00022737"/>
    </source>
</evidence>
<evidence type="ECO:0000259" key="17">
    <source>
        <dbReference type="PROSITE" id="PS50142"/>
    </source>
</evidence>
<proteinExistence type="inferred from homology"/>
<dbReference type="SUPFAM" id="SSF75304">
    <property type="entry name" value="Amidase signature (AS) enzymes"/>
    <property type="match status" value="1"/>
</dbReference>
<feature type="domain" description="RNase III" evidence="17">
    <location>
        <begin position="1270"/>
        <end position="1422"/>
    </location>
</feature>
<evidence type="ECO:0000256" key="2">
    <source>
        <dbReference type="ARBA" id="ARBA00009199"/>
    </source>
</evidence>
<dbReference type="PROSITE" id="PS51192">
    <property type="entry name" value="HELICASE_ATP_BIND_1"/>
    <property type="match status" value="1"/>
</dbReference>
<comment type="cofactor">
    <cofactor evidence="1">
        <name>Mn(2+)</name>
        <dbReference type="ChEBI" id="CHEBI:29035"/>
    </cofactor>
</comment>
<evidence type="ECO:0000256" key="5">
    <source>
        <dbReference type="ARBA" id="ARBA00022723"/>
    </source>
</evidence>
<dbReference type="SUPFAM" id="SSF52540">
    <property type="entry name" value="P-loop containing nucleoside triphosphate hydrolases"/>
    <property type="match status" value="1"/>
</dbReference>
<dbReference type="PANTHER" id="PTHR14950">
    <property type="entry name" value="DICER-RELATED"/>
    <property type="match status" value="1"/>
</dbReference>
<name>A0AA38XZY7_9EURO</name>
<dbReference type="InterPro" id="IPR056755">
    <property type="entry name" value="DSRM_2"/>
</dbReference>
<evidence type="ECO:0000256" key="11">
    <source>
        <dbReference type="ARBA" id="ARBA00022842"/>
    </source>
</evidence>
<dbReference type="CDD" id="cd18034">
    <property type="entry name" value="DEXHc_dicer"/>
    <property type="match status" value="1"/>
</dbReference>
<gene>
    <name evidence="20" type="primary">dcl1</name>
    <name evidence="20" type="ORF">H2204_008337</name>
</gene>
<evidence type="ECO:0000256" key="10">
    <source>
        <dbReference type="ARBA" id="ARBA00022840"/>
    </source>
</evidence>
<protein>
    <recommendedName>
        <fullName evidence="3">Dicer-like protein 1</fullName>
    </recommendedName>
</protein>
<comment type="function">
    <text evidence="15">Dicer-like endonuclease involved in cleaving double-stranded RNA in the RNA interference (RNAi) pathway. Produces 21 to 25 bp dsRNAs (siRNAs) which target the selective destruction of homologous RNAs leading to sequence-specific suppression of gene expression, called post-transcriptional gene silencing (PTGS). Part of a broad host defense response against viral infection and transposons.</text>
</comment>
<dbReference type="InterPro" id="IPR038248">
    <property type="entry name" value="Dicer_dimer_sf"/>
</dbReference>
<keyword evidence="4" id="KW-0930">Antiviral protein</keyword>
<dbReference type="InterPro" id="IPR027417">
    <property type="entry name" value="P-loop_NTPase"/>
</dbReference>
<dbReference type="CDD" id="cd00593">
    <property type="entry name" value="RIBOc"/>
    <property type="match status" value="2"/>
</dbReference>
<sequence length="1783" mass="201274">MWARKPKPKPKSEEPSTEELLMTLMDDPASTDNQQGIQLSPESDLMDLNADEADEVAESDEESQDGSSFSTTAAEVTKEADKAILKEHIRKQASNERHVTSSDNAESDSIINRARDYQQELFERAMDENVIAVLDTGSGKTLIAALLIRHFLEQELFDRNNGKPHKIVFFLVNSVHLARQQTRFLNNNLPHNAMALFGETNEDLWKKAQWEDIFVKNRVIVCTAAILDQCLMHSFLTIGQISLLIFDEAHHCKKSHPYAIIIRDYYLKWKGEKPRIFGMTASPVDSKRDISRVTSELEELLQSKIITTKDASVFEFAPRARDIRWTYSPMRMEFDTELTHSLRPLCGFIEDLQKYFTFSKYAARQLGTWAADRVWKYAIAVTDHGATAVIRKFEQSKVYNEDSDSDRRRAKLAKAQQAFSLVRGHYFGPPRFDVDREVSPKVKCLFTELERRFAESKATRAIVFVAQRITAYILCDLFESSAIPNLRPGVLVGVHPQSIESSHWRDQATVMDQFRSGIINVMFSTSVAEEGIDIPQCNLVVRFDLYDTPIQYMQSRGRARMKNSEYAHMIEKGNQSHVSTVNYAIEMDEYIRLFCQSLPPDRLLGSGTKLKQLMAKDASCPRFKTPTGAVASHTNSLLLLSRYVDSLERVEARSREIYEEIIDAEKNTFQYKVILPTTNDPRAAQVKGALGDHKANKVLARRSAAWRCCVKLRKAELLDTNLDSVFGKVKPHNHNARLAVDERKEIYPKKLKPDFWRDSGVGTESLPAKLFVTRVAVGTLSTSTATNSLLLFTRAPLPTIPKFPVFVDENVEKSIFFDRMQEPVQINERQIQALTDFTVNAVLKDLFQKTFASDPNFMSYWLAPPACTPLGSSFETFVNMDELLLAGHTQRRRWIPATSPDDGLKQAAEWCQAFLVDPGSGKFRYFTRNIDHAKTIWDVPPEPSIRLGKKFKNSIIAFSDSTYGKRRKDAALCATRYDPYQPVIKAKVVLAGRNFLQKYGPGEQRFDECDIAPQPLNIGRISVDTAVFGQMWPSILHRLESYLIVREPYLKLGLPEVPLDLALESFTMENSAITDITTAGEPGVDESDALPKKAPLNYERLEFIGDSLLKMMTTIAVFIHTTCNEEGMHCKRMEMLANRRLCSTASKPEYELFQYIRAASEPHWATTWYPEFIEQIPDRAERRIVVKSGFKSHPLGMKTIADVCEAMIGACIMTSQNLPVEEKLDLGIRAITKLVDDPYHDFQSWRDVRALYKRPTWCLQMNDPVADDLATTVEQITGYKFKYPRLLRSAFTHSSDQNSTVPDLQRMEFLGDACLDWVSIWWLFSKNATRGPQWLTEHKMAMVSNRFLSALAVVLGFHKLIYAESMKVYEDIGRYSAMVQEKYEQGPVERDFWTRLDPGSSPPKALADLVESYLGAVLLDSNFNLREIEIFFEKHVKWFFENIETYDSFAKLHPTTHLLKLLIHRFQCHDNSSTTIEETTTTTTRGDHDEDDDDEGAGDQSIGGITAHVAWIVHGRVVATGKGHGVGYAKLKASRVALKILSKLSVDEFRRKWGFGYTSNPYNRNLSSGGSSGGESALLALRGTPLGVGTDLGGSVRIPASFCGLYSLKPSYGRFPICGLRDGLAGQEAVRNAIGPLATSLASVEMWTKAVLESEPWTGADPDCLPIPWRDIVVPEKLCFGRSHSQTSQGLLGNVKPLPPVTRALLQTKAALEAAGHTVFDFHIDEPLYTESLKFALYRSAAAEQLGTTLAKTQEPWPRGFGMFEAMATKSVKINGKGQWMRC</sequence>
<evidence type="ECO:0000256" key="14">
    <source>
        <dbReference type="ARBA" id="ARBA00023211"/>
    </source>
</evidence>
<keyword evidence="6" id="KW-0677">Repeat</keyword>
<dbReference type="EMBL" id="JAPDRN010000060">
    <property type="protein sequence ID" value="KAJ9631115.1"/>
    <property type="molecule type" value="Genomic_DNA"/>
</dbReference>
<keyword evidence="21" id="KW-1185">Reference proteome</keyword>
<evidence type="ECO:0000256" key="15">
    <source>
        <dbReference type="ARBA" id="ARBA00025403"/>
    </source>
</evidence>
<keyword evidence="11" id="KW-0460">Magnesium</keyword>
<reference evidence="20" key="1">
    <citation type="submission" date="2022-10" db="EMBL/GenBank/DDBJ databases">
        <title>Culturing micro-colonial fungi from biological soil crusts in the Mojave desert and describing Neophaeococcomyces mojavensis, and introducing the new genera and species Taxawa tesnikishii.</title>
        <authorList>
            <person name="Kurbessoian T."/>
            <person name="Stajich J.E."/>
        </authorList>
    </citation>
    <scope>NUCLEOTIDE SEQUENCE</scope>
    <source>
        <strain evidence="20">TK_35</strain>
    </source>
</reference>
<dbReference type="Gene3D" id="3.30.160.380">
    <property type="entry name" value="Dicer dimerisation domain"/>
    <property type="match status" value="1"/>
</dbReference>
<keyword evidence="7" id="KW-0547">Nucleotide-binding</keyword>
<dbReference type="InterPro" id="IPR006935">
    <property type="entry name" value="Helicase/UvrB_N"/>
</dbReference>
<dbReference type="GO" id="GO:0004525">
    <property type="term" value="F:ribonuclease III activity"/>
    <property type="evidence" value="ECO:0007669"/>
    <property type="project" value="InterPro"/>
</dbReference>
<dbReference type="GO" id="GO:0050688">
    <property type="term" value="P:regulation of defense response to virus"/>
    <property type="evidence" value="ECO:0007669"/>
    <property type="project" value="UniProtKB-KW"/>
</dbReference>
<evidence type="ECO:0000256" key="1">
    <source>
        <dbReference type="ARBA" id="ARBA00001936"/>
    </source>
</evidence>
<evidence type="ECO:0000256" key="13">
    <source>
        <dbReference type="ARBA" id="ARBA00023118"/>
    </source>
</evidence>
<dbReference type="InterPro" id="IPR000999">
    <property type="entry name" value="RNase_III_dom"/>
</dbReference>
<evidence type="ECO:0000256" key="12">
    <source>
        <dbReference type="ARBA" id="ARBA00022884"/>
    </source>
</evidence>
<dbReference type="InterPro" id="IPR001650">
    <property type="entry name" value="Helicase_C-like"/>
</dbReference>
<keyword evidence="9" id="KW-0347">Helicase</keyword>
<evidence type="ECO:0000256" key="7">
    <source>
        <dbReference type="ARBA" id="ARBA00022741"/>
    </source>
</evidence>
<dbReference type="Pfam" id="PF04851">
    <property type="entry name" value="ResIII"/>
    <property type="match status" value="1"/>
</dbReference>
<dbReference type="Pfam" id="PF24995">
    <property type="entry name" value="DSRM_2"/>
    <property type="match status" value="1"/>
</dbReference>
<dbReference type="GO" id="GO:0005634">
    <property type="term" value="C:nucleus"/>
    <property type="evidence" value="ECO:0007669"/>
    <property type="project" value="TreeGrafter"/>
</dbReference>